<evidence type="ECO:0000256" key="4">
    <source>
        <dbReference type="ARBA" id="ARBA00022989"/>
    </source>
</evidence>
<evidence type="ECO:0000256" key="1">
    <source>
        <dbReference type="ARBA" id="ARBA00004651"/>
    </source>
</evidence>
<keyword evidence="2" id="KW-1003">Cell membrane</keyword>
<keyword evidence="3 6" id="KW-0812">Transmembrane</keyword>
<feature type="transmembrane region" description="Helical" evidence="6">
    <location>
        <begin position="12"/>
        <end position="35"/>
    </location>
</feature>
<feature type="transmembrane region" description="Helical" evidence="6">
    <location>
        <begin position="225"/>
        <end position="244"/>
    </location>
</feature>
<feature type="transmembrane region" description="Helical" evidence="6">
    <location>
        <begin position="133"/>
        <end position="155"/>
    </location>
</feature>
<evidence type="ECO:0000313" key="9">
    <source>
        <dbReference type="Proteomes" id="UP000184108"/>
    </source>
</evidence>
<evidence type="ECO:0000256" key="2">
    <source>
        <dbReference type="ARBA" id="ARBA00022475"/>
    </source>
</evidence>
<name>A0A1M5N448_9FLAO</name>
<sequence>MDPIYSKKQSYIIGFSSLLLSLLGMIAIGKTYQLIKNATVYGVQPSESSNIFWLFKPLYLMLGTTKTAFDAWEFFILAMLFLGSIIFFLKKGKDTRLIAFAFSVILISNLVSFPSYIIYIIKGVAKTEGAGKLHYFIFINAALSIVYFGLSFYILKTIKKAKVLDVITTESGTAIKDTPKGQRFFHFIIDTLIMLLVFFPLLLLIADSSSKNDFLKAFLKNELALLAFVFVVRMIYYPFFEIIFGSTPAKFLTESRVVNYLAKHPSASNVFQRTLCRSIPLNPVSFFWKMGWHDSLSNTHVVKEKRTGFKTWYLLFILLIFIPYITFYYLGEEMIGKYEQQKEYTLTQDYIYSFNDHSIQNINSDQAFTLRELGSQDYEVVILKVEKVNGNEVVCRKIIHPKTFTTGYFDVQELYRQQKDSAETYILNKQDFQNAAPKYLTQMDDSRRNGADFFKNGKKYEIKNIYTLSSPVLVEPNYWSEDEYRRSAIGIIFQNHGKSGKILSVKNLEGDVKWTDHFPVDIKNSKKDGNIYLKAENLKPDENFSVELLVEDSLKHRQLYRVDRKQKPYIHFNIYQLN</sequence>
<evidence type="ECO:0000259" key="7">
    <source>
        <dbReference type="Pfam" id="PF06271"/>
    </source>
</evidence>
<reference evidence="9" key="1">
    <citation type="submission" date="2016-11" db="EMBL/GenBank/DDBJ databases">
        <authorList>
            <person name="Varghese N."/>
            <person name="Submissions S."/>
        </authorList>
    </citation>
    <scope>NUCLEOTIDE SEQUENCE [LARGE SCALE GENOMIC DNA]</scope>
    <source>
        <strain evidence="9">YR203</strain>
    </source>
</reference>
<accession>A0A1M5N448</accession>
<evidence type="ECO:0000256" key="5">
    <source>
        <dbReference type="ARBA" id="ARBA00023136"/>
    </source>
</evidence>
<dbReference type="InterPro" id="IPR010432">
    <property type="entry name" value="RDD"/>
</dbReference>
<feature type="transmembrane region" description="Helical" evidence="6">
    <location>
        <begin position="71"/>
        <end position="90"/>
    </location>
</feature>
<gene>
    <name evidence="8" type="ORF">SAMN02787073_4938</name>
</gene>
<dbReference type="InterPro" id="IPR051791">
    <property type="entry name" value="Pra-immunoreactive"/>
</dbReference>
<dbReference type="GO" id="GO:0005886">
    <property type="term" value="C:plasma membrane"/>
    <property type="evidence" value="ECO:0007669"/>
    <property type="project" value="UniProtKB-SubCell"/>
</dbReference>
<evidence type="ECO:0000256" key="3">
    <source>
        <dbReference type="ARBA" id="ARBA00022692"/>
    </source>
</evidence>
<dbReference type="PANTHER" id="PTHR36115:SF4">
    <property type="entry name" value="MEMBRANE PROTEIN"/>
    <property type="match status" value="1"/>
</dbReference>
<dbReference type="Proteomes" id="UP000184108">
    <property type="component" value="Unassembled WGS sequence"/>
</dbReference>
<evidence type="ECO:0000256" key="6">
    <source>
        <dbReference type="SAM" id="Phobius"/>
    </source>
</evidence>
<comment type="subcellular location">
    <subcellularLocation>
        <location evidence="1">Cell membrane</location>
        <topology evidence="1">Multi-pass membrane protein</topology>
    </subcellularLocation>
</comment>
<feature type="transmembrane region" description="Helical" evidence="6">
    <location>
        <begin position="184"/>
        <end position="205"/>
    </location>
</feature>
<organism evidence="8 9">
    <name type="scientific">Chryseobacterium vrystaatense</name>
    <dbReference type="NCBI Taxonomy" id="307480"/>
    <lineage>
        <taxon>Bacteria</taxon>
        <taxon>Pseudomonadati</taxon>
        <taxon>Bacteroidota</taxon>
        <taxon>Flavobacteriia</taxon>
        <taxon>Flavobacteriales</taxon>
        <taxon>Weeksellaceae</taxon>
        <taxon>Chryseobacterium group</taxon>
        <taxon>Chryseobacterium</taxon>
    </lineage>
</organism>
<dbReference type="Pfam" id="PF06271">
    <property type="entry name" value="RDD"/>
    <property type="match status" value="1"/>
</dbReference>
<feature type="transmembrane region" description="Helical" evidence="6">
    <location>
        <begin position="312"/>
        <end position="331"/>
    </location>
</feature>
<keyword evidence="4 6" id="KW-1133">Transmembrane helix</keyword>
<dbReference type="EMBL" id="FQVE01000008">
    <property type="protein sequence ID" value="SHG84328.1"/>
    <property type="molecule type" value="Genomic_DNA"/>
</dbReference>
<evidence type="ECO:0000313" key="8">
    <source>
        <dbReference type="EMBL" id="SHG84328.1"/>
    </source>
</evidence>
<dbReference type="AlphaFoldDB" id="A0A1M5N448"/>
<feature type="transmembrane region" description="Helical" evidence="6">
    <location>
        <begin position="97"/>
        <end position="121"/>
    </location>
</feature>
<feature type="domain" description="RDD" evidence="7">
    <location>
        <begin position="181"/>
        <end position="324"/>
    </location>
</feature>
<protein>
    <submittedName>
        <fullName evidence="8">RDD family protein</fullName>
    </submittedName>
</protein>
<keyword evidence="5 6" id="KW-0472">Membrane</keyword>
<dbReference type="PANTHER" id="PTHR36115">
    <property type="entry name" value="PROLINE-RICH ANTIGEN HOMOLOG-RELATED"/>
    <property type="match status" value="1"/>
</dbReference>
<proteinExistence type="predicted"/>
<dbReference type="RefSeq" id="WP_073175629.1">
    <property type="nucleotide sequence ID" value="NZ_FQVE01000008.1"/>
</dbReference>